<evidence type="ECO:0000313" key="1">
    <source>
        <dbReference type="EMBL" id="BDB97044.1"/>
    </source>
</evidence>
<name>A0AAQ4CML3_9CREN</name>
<keyword evidence="2" id="KW-1185">Reference proteome</keyword>
<gene>
    <name evidence="1" type="ORF">SACC_00610</name>
</gene>
<proteinExistence type="predicted"/>
<dbReference type="GeneID" id="68864773"/>
<evidence type="ECO:0000313" key="2">
    <source>
        <dbReference type="Proteomes" id="UP001319921"/>
    </source>
</evidence>
<organism evidence="1 2">
    <name type="scientific">Saccharolobus caldissimus</name>
    <dbReference type="NCBI Taxonomy" id="1702097"/>
    <lineage>
        <taxon>Archaea</taxon>
        <taxon>Thermoproteota</taxon>
        <taxon>Thermoprotei</taxon>
        <taxon>Sulfolobales</taxon>
        <taxon>Sulfolobaceae</taxon>
        <taxon>Saccharolobus</taxon>
    </lineage>
</organism>
<dbReference type="EMBL" id="AP025226">
    <property type="protein sequence ID" value="BDB97044.1"/>
    <property type="molecule type" value="Genomic_DNA"/>
</dbReference>
<sequence length="105" mass="12104">MIEIKLIFGPYGDMGLAKAIYDLKCEYGINAEIEFDILYDSSYPLLQIGDKLVKLVEYSENEIRNIIKNVLNNGKVNYVEKNENDLLQNYHKDLPPDSNFSEVLI</sequence>
<dbReference type="KEGG" id="scas:SACC_00610"/>
<accession>A0AAQ4CML3</accession>
<dbReference type="AlphaFoldDB" id="A0AAQ4CML3"/>
<reference evidence="1 2" key="1">
    <citation type="journal article" date="2022" name="Microbiol. Resour. Announc.">
        <title>Complete Genome Sequence of the Hyperthermophilic and Acidophilic Archaeon Saccharolobus caldissimus Strain HS-3T.</title>
        <authorList>
            <person name="Sakai H.D."/>
            <person name="Kurosawa N."/>
        </authorList>
    </citation>
    <scope>NUCLEOTIDE SEQUENCE [LARGE SCALE GENOMIC DNA]</scope>
    <source>
        <strain evidence="1 2">JCM32116</strain>
    </source>
</reference>
<protein>
    <submittedName>
        <fullName evidence="1">Uncharacterized protein</fullName>
    </submittedName>
</protein>
<dbReference type="Proteomes" id="UP001319921">
    <property type="component" value="Chromosome"/>
</dbReference>
<dbReference type="RefSeq" id="WP_229571077.1">
    <property type="nucleotide sequence ID" value="NZ_AP025226.1"/>
</dbReference>